<dbReference type="RefSeq" id="XP_003033468.1">
    <property type="nucleotide sequence ID" value="XM_003033422.1"/>
</dbReference>
<dbReference type="OrthoDB" id="8120565at2759"/>
<feature type="transmembrane region" description="Helical" evidence="8">
    <location>
        <begin position="231"/>
        <end position="252"/>
    </location>
</feature>
<evidence type="ECO:0000256" key="8">
    <source>
        <dbReference type="SAM" id="Phobius"/>
    </source>
</evidence>
<dbReference type="eggNOG" id="KOG0254">
    <property type="taxonomic scope" value="Eukaryota"/>
</dbReference>
<dbReference type="HOGENOM" id="CLU_001265_30_12_1"/>
<evidence type="ECO:0000313" key="10">
    <source>
        <dbReference type="EMBL" id="EFI98565.1"/>
    </source>
</evidence>
<evidence type="ECO:0000256" key="1">
    <source>
        <dbReference type="ARBA" id="ARBA00004141"/>
    </source>
</evidence>
<protein>
    <recommendedName>
        <fullName evidence="9">Major facilitator superfamily (MFS) profile domain-containing protein</fullName>
    </recommendedName>
</protein>
<feature type="transmembrane region" description="Helical" evidence="8">
    <location>
        <begin position="488"/>
        <end position="507"/>
    </location>
</feature>
<organism evidence="11">
    <name type="scientific">Schizophyllum commune (strain H4-8 / FGSC 9210)</name>
    <name type="common">Split gill fungus</name>
    <dbReference type="NCBI Taxonomy" id="578458"/>
    <lineage>
        <taxon>Eukaryota</taxon>
        <taxon>Fungi</taxon>
        <taxon>Dikarya</taxon>
        <taxon>Basidiomycota</taxon>
        <taxon>Agaricomycotina</taxon>
        <taxon>Agaricomycetes</taxon>
        <taxon>Agaricomycetidae</taxon>
        <taxon>Agaricales</taxon>
        <taxon>Schizophyllaceae</taxon>
        <taxon>Schizophyllum</taxon>
    </lineage>
</organism>
<evidence type="ECO:0000256" key="6">
    <source>
        <dbReference type="ARBA" id="ARBA00023136"/>
    </source>
</evidence>
<evidence type="ECO:0000256" key="3">
    <source>
        <dbReference type="ARBA" id="ARBA00022448"/>
    </source>
</evidence>
<dbReference type="InterPro" id="IPR005828">
    <property type="entry name" value="MFS_sugar_transport-like"/>
</dbReference>
<dbReference type="GeneID" id="9596012"/>
<feature type="transmembrane region" description="Helical" evidence="8">
    <location>
        <begin position="167"/>
        <end position="188"/>
    </location>
</feature>
<dbReference type="PROSITE" id="PS50850">
    <property type="entry name" value="MFS"/>
    <property type="match status" value="1"/>
</dbReference>
<dbReference type="PANTHER" id="PTHR48022:SF14">
    <property type="entry name" value="MAJOR FACILITATOR SUPERFAMILY (MFS) PROFILE DOMAIN-CONTAINING PROTEIN-RELATED"/>
    <property type="match status" value="1"/>
</dbReference>
<dbReference type="InterPro" id="IPR005829">
    <property type="entry name" value="Sugar_transporter_CS"/>
</dbReference>
<dbReference type="EMBL" id="GL377305">
    <property type="protein sequence ID" value="EFI98565.1"/>
    <property type="molecule type" value="Genomic_DNA"/>
</dbReference>
<evidence type="ECO:0000256" key="5">
    <source>
        <dbReference type="ARBA" id="ARBA00022989"/>
    </source>
</evidence>
<dbReference type="InterPro" id="IPR020846">
    <property type="entry name" value="MFS_dom"/>
</dbReference>
<dbReference type="PRINTS" id="PR00171">
    <property type="entry name" value="SUGRTRNSPORT"/>
</dbReference>
<comment type="catalytic activity">
    <reaction evidence="7">
        <text>myo-inositol(out) + H(+)(out) = myo-inositol(in) + H(+)(in)</text>
        <dbReference type="Rhea" id="RHEA:60364"/>
        <dbReference type="ChEBI" id="CHEBI:15378"/>
        <dbReference type="ChEBI" id="CHEBI:17268"/>
    </reaction>
</comment>
<dbReference type="SUPFAM" id="SSF103473">
    <property type="entry name" value="MFS general substrate transporter"/>
    <property type="match status" value="1"/>
</dbReference>
<dbReference type="OMA" id="EWCEIRA"/>
<evidence type="ECO:0000313" key="11">
    <source>
        <dbReference type="Proteomes" id="UP000007431"/>
    </source>
</evidence>
<proteinExistence type="inferred from homology"/>
<dbReference type="FunFam" id="1.20.1250.20:FF:000026">
    <property type="entry name" value="MFS quinate transporter QutD"/>
    <property type="match status" value="1"/>
</dbReference>
<evidence type="ECO:0000259" key="9">
    <source>
        <dbReference type="PROSITE" id="PS50850"/>
    </source>
</evidence>
<keyword evidence="3" id="KW-0813">Transport</keyword>
<sequence length="586" mass="63500">MTSAKKVDDAKKAQLTFTDSDVSIGHIERTGDEQSVAYLVNNPQALAQAYATAGNASVLHNKNVLLCAITAAFGGLTFGYDQGMISVTLVMQPFLQTVPEIAEGYPRAGFNKGLLTAILELGAMIGAAQTGFIADRFSRKRALTLGALWFIVGSIIQTATYSYAQLVVGRFLGGVGIGLLSSAAPLYISEIAPPHIRGGLLALEELMIVFGIIIAYWFTFGTRYIDSDISWRLPFGLQIVPGLILFAGLYFLPYSPRWLGMQGRDDECLRTIAQLRNLPVDDYRVQAEYISIITDNQVTQEAAARRHPALFPDASQKGEGVTSTKRSLLTDLKLEVVGWRDAFSKRYIKRTHVACGIAFFQQFLGINALIYYSPSLFTSLGLTLDTSLLMSGVMNVLQLVGCLPATLALDKLGRRTMLLWGAAICLAAHVIIASIVGAFYTNWPAHAAGGWAGVSFIFVYMLAFGGTWGPIAWAVPSEIYPTSIRAKGAAVGAAAIWFCNFLVGLITPPLNDAAPYGAFAFYAGMTFFGLIWTFLCVPETKGRSLEDMDAVFGDKAGSEEVQDRKRITQSLLDAHKLASRDSLPSP</sequence>
<evidence type="ECO:0000256" key="2">
    <source>
        <dbReference type="ARBA" id="ARBA00010992"/>
    </source>
</evidence>
<dbReference type="InterPro" id="IPR050360">
    <property type="entry name" value="MFS_Sugar_Transporters"/>
</dbReference>
<evidence type="ECO:0000256" key="7">
    <source>
        <dbReference type="ARBA" id="ARBA00049119"/>
    </source>
</evidence>
<gene>
    <name evidence="10" type="ORF">SCHCODRAFT_234406</name>
</gene>
<feature type="transmembrane region" description="Helical" evidence="8">
    <location>
        <begin position="392"/>
        <end position="410"/>
    </location>
</feature>
<feature type="transmembrane region" description="Helical" evidence="8">
    <location>
        <begin position="142"/>
        <end position="161"/>
    </location>
</feature>
<accession>D8Q1V1</accession>
<feature type="transmembrane region" description="Helical" evidence="8">
    <location>
        <begin position="513"/>
        <end position="535"/>
    </location>
</feature>
<dbReference type="VEuPathDB" id="FungiDB:SCHCODRAFT_02495851"/>
<dbReference type="Pfam" id="PF00083">
    <property type="entry name" value="Sugar_tr"/>
    <property type="match status" value="1"/>
</dbReference>
<dbReference type="GO" id="GO:0016020">
    <property type="term" value="C:membrane"/>
    <property type="evidence" value="ECO:0007669"/>
    <property type="project" value="UniProtKB-SubCell"/>
</dbReference>
<keyword evidence="11" id="KW-1185">Reference proteome</keyword>
<name>D8Q1V1_SCHCM</name>
<dbReference type="InParanoid" id="D8Q1V1"/>
<dbReference type="Gene3D" id="1.20.1250.20">
    <property type="entry name" value="MFS general substrate transporter like domains"/>
    <property type="match status" value="1"/>
</dbReference>
<feature type="domain" description="Major facilitator superfamily (MFS) profile" evidence="9">
    <location>
        <begin position="67"/>
        <end position="541"/>
    </location>
</feature>
<reference evidence="10 11" key="1">
    <citation type="journal article" date="2010" name="Nat. Biotechnol.">
        <title>Genome sequence of the model mushroom Schizophyllum commune.</title>
        <authorList>
            <person name="Ohm R.A."/>
            <person name="de Jong J.F."/>
            <person name="Lugones L.G."/>
            <person name="Aerts A."/>
            <person name="Kothe E."/>
            <person name="Stajich J.E."/>
            <person name="de Vries R.P."/>
            <person name="Record E."/>
            <person name="Levasseur A."/>
            <person name="Baker S.E."/>
            <person name="Bartholomew K.A."/>
            <person name="Coutinho P.M."/>
            <person name="Erdmann S."/>
            <person name="Fowler T.J."/>
            <person name="Gathman A.C."/>
            <person name="Lombard V."/>
            <person name="Henrissat B."/>
            <person name="Knabe N."/>
            <person name="Kuees U."/>
            <person name="Lilly W.W."/>
            <person name="Lindquist E."/>
            <person name="Lucas S."/>
            <person name="Magnuson J.K."/>
            <person name="Piumi F."/>
            <person name="Raudaskoski M."/>
            <person name="Salamov A."/>
            <person name="Schmutz J."/>
            <person name="Schwarze F.W.M.R."/>
            <person name="vanKuyk P.A."/>
            <person name="Horton J.S."/>
            <person name="Grigoriev I.V."/>
            <person name="Woesten H.A.B."/>
        </authorList>
    </citation>
    <scope>NUCLEOTIDE SEQUENCE [LARGE SCALE GENOMIC DNA]</scope>
    <source>
        <strain evidence="11">H4-8 / FGSC 9210</strain>
    </source>
</reference>
<keyword evidence="6 8" id="KW-0472">Membrane</keyword>
<dbReference type="AlphaFoldDB" id="D8Q1V1"/>
<feature type="transmembrane region" description="Helical" evidence="8">
    <location>
        <begin position="200"/>
        <end position="219"/>
    </location>
</feature>
<comment type="similarity">
    <text evidence="2">Belongs to the major facilitator superfamily. Sugar transporter (TC 2.A.1.1) family.</text>
</comment>
<dbReference type="InterPro" id="IPR003663">
    <property type="entry name" value="Sugar/inositol_transpt"/>
</dbReference>
<dbReference type="PROSITE" id="PS00217">
    <property type="entry name" value="SUGAR_TRANSPORT_2"/>
    <property type="match status" value="1"/>
</dbReference>
<evidence type="ECO:0000256" key="4">
    <source>
        <dbReference type="ARBA" id="ARBA00022692"/>
    </source>
</evidence>
<comment type="subcellular location">
    <subcellularLocation>
        <location evidence="1">Membrane</location>
        <topology evidence="1">Multi-pass membrane protein</topology>
    </subcellularLocation>
</comment>
<keyword evidence="5 8" id="KW-1133">Transmembrane helix</keyword>
<feature type="transmembrane region" description="Helical" evidence="8">
    <location>
        <begin position="452"/>
        <end position="476"/>
    </location>
</feature>
<dbReference type="KEGG" id="scm:SCHCO_02495851"/>
<dbReference type="GO" id="GO:0005351">
    <property type="term" value="F:carbohydrate:proton symporter activity"/>
    <property type="evidence" value="ECO:0007669"/>
    <property type="project" value="TreeGrafter"/>
</dbReference>
<dbReference type="PANTHER" id="PTHR48022">
    <property type="entry name" value="PLASTIDIC GLUCOSE TRANSPORTER 4"/>
    <property type="match status" value="1"/>
</dbReference>
<keyword evidence="4 8" id="KW-0812">Transmembrane</keyword>
<feature type="transmembrane region" description="Helical" evidence="8">
    <location>
        <begin position="353"/>
        <end position="372"/>
    </location>
</feature>
<feature type="transmembrane region" description="Helical" evidence="8">
    <location>
        <begin position="417"/>
        <end position="440"/>
    </location>
</feature>
<dbReference type="InterPro" id="IPR036259">
    <property type="entry name" value="MFS_trans_sf"/>
</dbReference>
<dbReference type="Proteomes" id="UP000007431">
    <property type="component" value="Unassembled WGS sequence"/>
</dbReference>